<reference evidence="2" key="1">
    <citation type="submission" date="2020-01" db="EMBL/GenBank/DDBJ databases">
        <authorList>
            <person name="Mishra B."/>
        </authorList>
    </citation>
    <scope>NUCLEOTIDE SEQUENCE [LARGE SCALE GENOMIC DNA]</scope>
</reference>
<feature type="region of interest" description="Disordered" evidence="1">
    <location>
        <begin position="84"/>
        <end position="106"/>
    </location>
</feature>
<keyword evidence="3" id="KW-1185">Reference proteome</keyword>
<organism evidence="2 3">
    <name type="scientific">Microthlaspi erraticum</name>
    <dbReference type="NCBI Taxonomy" id="1685480"/>
    <lineage>
        <taxon>Eukaryota</taxon>
        <taxon>Viridiplantae</taxon>
        <taxon>Streptophyta</taxon>
        <taxon>Embryophyta</taxon>
        <taxon>Tracheophyta</taxon>
        <taxon>Spermatophyta</taxon>
        <taxon>Magnoliopsida</taxon>
        <taxon>eudicotyledons</taxon>
        <taxon>Gunneridae</taxon>
        <taxon>Pentapetalae</taxon>
        <taxon>rosids</taxon>
        <taxon>malvids</taxon>
        <taxon>Brassicales</taxon>
        <taxon>Brassicaceae</taxon>
        <taxon>Coluteocarpeae</taxon>
        <taxon>Microthlaspi</taxon>
    </lineage>
</organism>
<dbReference type="AlphaFoldDB" id="A0A6D2KQJ8"/>
<name>A0A6D2KQJ8_9BRAS</name>
<proteinExistence type="predicted"/>
<dbReference type="EMBL" id="CACVBM020001584">
    <property type="protein sequence ID" value="CAA7054645.1"/>
    <property type="molecule type" value="Genomic_DNA"/>
</dbReference>
<comment type="caution">
    <text evidence="2">The sequence shown here is derived from an EMBL/GenBank/DDBJ whole genome shotgun (WGS) entry which is preliminary data.</text>
</comment>
<dbReference type="OrthoDB" id="2019491at2759"/>
<gene>
    <name evidence="2" type="ORF">MERR_LOCUS41881</name>
</gene>
<protein>
    <submittedName>
        <fullName evidence="2">Uncharacterized protein</fullName>
    </submittedName>
</protein>
<evidence type="ECO:0000313" key="2">
    <source>
        <dbReference type="EMBL" id="CAA7054645.1"/>
    </source>
</evidence>
<evidence type="ECO:0000313" key="3">
    <source>
        <dbReference type="Proteomes" id="UP000467841"/>
    </source>
</evidence>
<evidence type="ECO:0000256" key="1">
    <source>
        <dbReference type="SAM" id="MobiDB-lite"/>
    </source>
</evidence>
<accession>A0A6D2KQJ8</accession>
<sequence>MWLITPEVANFSTQKFRTVTISPDEDGCLSSPAVAMVHGYHVAPPPSSVTFDDLLLGPTVETRDYHGSPPACMGPLRFTGRRVRHASHNQKNQQHEFEPEKTNASSSQWDANGLIGLPDLGLGGKQKSFADIFQFLARLVASEMVRLYSTEMEPQLSPDLIKIMDQRLSSIEHRNAVLQRLIN</sequence>
<dbReference type="Proteomes" id="UP000467841">
    <property type="component" value="Unassembled WGS sequence"/>
</dbReference>